<name>A0A103Y6F5_CYNCS</name>
<dbReference type="InterPro" id="IPR006671">
    <property type="entry name" value="Cyclin_N"/>
</dbReference>
<feature type="region of interest" description="Disordered" evidence="3">
    <location>
        <begin position="374"/>
        <end position="404"/>
    </location>
</feature>
<organism evidence="5 6">
    <name type="scientific">Cynara cardunculus var. scolymus</name>
    <name type="common">Globe artichoke</name>
    <name type="synonym">Cynara scolymus</name>
    <dbReference type="NCBI Taxonomy" id="59895"/>
    <lineage>
        <taxon>Eukaryota</taxon>
        <taxon>Viridiplantae</taxon>
        <taxon>Streptophyta</taxon>
        <taxon>Embryophyta</taxon>
        <taxon>Tracheophyta</taxon>
        <taxon>Spermatophyta</taxon>
        <taxon>Magnoliopsida</taxon>
        <taxon>eudicotyledons</taxon>
        <taxon>Gunneridae</taxon>
        <taxon>Pentapetalae</taxon>
        <taxon>asterids</taxon>
        <taxon>campanulids</taxon>
        <taxon>Asterales</taxon>
        <taxon>Asteraceae</taxon>
        <taxon>Carduoideae</taxon>
        <taxon>Cardueae</taxon>
        <taxon>Carduinae</taxon>
        <taxon>Cynara</taxon>
    </lineage>
</organism>
<keyword evidence="1" id="KW-0132">Cell division</keyword>
<comment type="caution">
    <text evidence="5">The sequence shown here is derived from an EMBL/GenBank/DDBJ whole genome shotgun (WGS) entry which is preliminary data.</text>
</comment>
<evidence type="ECO:0000256" key="2">
    <source>
        <dbReference type="ARBA" id="ARBA00023306"/>
    </source>
</evidence>
<protein>
    <submittedName>
        <fullName evidence="5">Cyclin-like protein</fullName>
    </submittedName>
</protein>
<dbReference type="SUPFAM" id="SSF47954">
    <property type="entry name" value="Cyclin-like"/>
    <property type="match status" value="1"/>
</dbReference>
<keyword evidence="2" id="KW-0131">Cell cycle</keyword>
<dbReference type="InterPro" id="IPR039361">
    <property type="entry name" value="Cyclin"/>
</dbReference>
<dbReference type="Pfam" id="PF00134">
    <property type="entry name" value="Cyclin_N"/>
    <property type="match status" value="1"/>
</dbReference>
<gene>
    <name evidence="5" type="ORF">Ccrd_018317</name>
</gene>
<dbReference type="InterPro" id="IPR036915">
    <property type="entry name" value="Cyclin-like_sf"/>
</dbReference>
<evidence type="ECO:0000256" key="1">
    <source>
        <dbReference type="ARBA" id="ARBA00022618"/>
    </source>
</evidence>
<dbReference type="STRING" id="59895.A0A103Y6F5"/>
<feature type="domain" description="Cyclin N-terminal" evidence="4">
    <location>
        <begin position="87"/>
        <end position="238"/>
    </location>
</feature>
<reference evidence="5 6" key="1">
    <citation type="journal article" date="2016" name="Sci. Rep.">
        <title>The genome sequence of the outbreeding globe artichoke constructed de novo incorporating a phase-aware low-pass sequencing strategy of F1 progeny.</title>
        <authorList>
            <person name="Scaglione D."/>
            <person name="Reyes-Chin-Wo S."/>
            <person name="Acquadro A."/>
            <person name="Froenicke L."/>
            <person name="Portis E."/>
            <person name="Beitel C."/>
            <person name="Tirone M."/>
            <person name="Mauro R."/>
            <person name="Lo Monaco A."/>
            <person name="Mauromicale G."/>
            <person name="Faccioli P."/>
            <person name="Cattivelli L."/>
            <person name="Rieseberg L."/>
            <person name="Michelmore R."/>
            <person name="Lanteri S."/>
        </authorList>
    </citation>
    <scope>NUCLEOTIDE SEQUENCE [LARGE SCALE GENOMIC DNA]</scope>
    <source>
        <strain evidence="5">2C</strain>
    </source>
</reference>
<dbReference type="GO" id="GO:0051301">
    <property type="term" value="P:cell division"/>
    <property type="evidence" value="ECO:0007669"/>
    <property type="project" value="UniProtKB-KW"/>
</dbReference>
<dbReference type="Gene3D" id="1.10.472.10">
    <property type="entry name" value="Cyclin-like"/>
    <property type="match status" value="1"/>
</dbReference>
<accession>A0A103Y6F5</accession>
<dbReference type="AlphaFoldDB" id="A0A103Y6F5"/>
<evidence type="ECO:0000313" key="6">
    <source>
        <dbReference type="Proteomes" id="UP000243975"/>
    </source>
</evidence>
<dbReference type="EMBL" id="LEKV01002356">
    <property type="protein sequence ID" value="KVI03389.1"/>
    <property type="molecule type" value="Genomic_DNA"/>
</dbReference>
<evidence type="ECO:0000313" key="5">
    <source>
        <dbReference type="EMBL" id="KVI03389.1"/>
    </source>
</evidence>
<dbReference type="OMA" id="ATICNEW"/>
<dbReference type="Proteomes" id="UP000243975">
    <property type="component" value="Unassembled WGS sequence"/>
</dbReference>
<evidence type="ECO:0000259" key="4">
    <source>
        <dbReference type="Pfam" id="PF00134"/>
    </source>
</evidence>
<sequence>MDEFLLCHEHVCELSPLIPSANSDNKNGFLGDSNEFLLCDEVWDVSPVPVPSNYSRRPPFDHDDQTQKLYGNNSVQPITKEDFEHSFDTYLRKEMKYMPESGYKDFLESNRFVASCRIKAIQWFIHSQRRFNFYIGTVYNAVNYIDRFICINQCHFRILRLGFIMNAIINVGFVLMKGWNHWMMELLSVASLSIAIKFGETGLPSLHEMQEGLEYCFEAKLIQRMELKIMESLGWELNCVTPHSYVELIAWELNSVIKPYVLDQLTSRLNDDLLASSLDEALLVYRPSVIVMSGLRLVLDDFFPSTRQDYLSQLTSFIPPDQTQNLQTCCETMHQILVRSRKSEASSNPSSPDTVLTKEQVAIREGQVDLSFMEGPDKKSKLKRKRGEEDDHCVMIKKHQKSVN</sequence>
<dbReference type="PANTHER" id="PTHR10177">
    <property type="entry name" value="CYCLINS"/>
    <property type="match status" value="1"/>
</dbReference>
<proteinExistence type="predicted"/>
<feature type="compositionally biased region" description="Basic residues" evidence="3">
    <location>
        <begin position="395"/>
        <end position="404"/>
    </location>
</feature>
<evidence type="ECO:0000256" key="3">
    <source>
        <dbReference type="SAM" id="MobiDB-lite"/>
    </source>
</evidence>
<dbReference type="Gramene" id="KVI03389">
    <property type="protein sequence ID" value="KVI03389"/>
    <property type="gene ID" value="Ccrd_018317"/>
</dbReference>
<keyword evidence="6" id="KW-1185">Reference proteome</keyword>